<accession>A0A951QU25</accession>
<dbReference type="PANTHER" id="PTHR23150:SF19">
    <property type="entry name" value="FORMYLGLYCINE-GENERATING ENZYME"/>
    <property type="match status" value="1"/>
</dbReference>
<feature type="domain" description="Sulfatase-modifying factor enzyme-like" evidence="1">
    <location>
        <begin position="193"/>
        <end position="434"/>
    </location>
</feature>
<dbReference type="AlphaFoldDB" id="A0A951QU25"/>
<organism evidence="2 3">
    <name type="scientific">Cyanomargarita calcarea GSE-NOS-MK-12-04C</name>
    <dbReference type="NCBI Taxonomy" id="2839659"/>
    <lineage>
        <taxon>Bacteria</taxon>
        <taxon>Bacillati</taxon>
        <taxon>Cyanobacteriota</taxon>
        <taxon>Cyanophyceae</taxon>
        <taxon>Nostocales</taxon>
        <taxon>Cyanomargaritaceae</taxon>
        <taxon>Cyanomargarita</taxon>
    </lineage>
</organism>
<dbReference type="EMBL" id="JAHHGZ010000035">
    <property type="protein sequence ID" value="MBW4670840.1"/>
    <property type="molecule type" value="Genomic_DNA"/>
</dbReference>
<evidence type="ECO:0000313" key="3">
    <source>
        <dbReference type="Proteomes" id="UP000729701"/>
    </source>
</evidence>
<dbReference type="Proteomes" id="UP000729701">
    <property type="component" value="Unassembled WGS sequence"/>
</dbReference>
<evidence type="ECO:0000259" key="1">
    <source>
        <dbReference type="Pfam" id="PF03781"/>
    </source>
</evidence>
<dbReference type="InterPro" id="IPR005532">
    <property type="entry name" value="SUMF_dom"/>
</dbReference>
<dbReference type="Gene3D" id="3.90.1580.10">
    <property type="entry name" value="paralog of FGE (formylglycine-generating enzyme)"/>
    <property type="match status" value="1"/>
</dbReference>
<dbReference type="GO" id="GO:0120147">
    <property type="term" value="F:formylglycine-generating oxidase activity"/>
    <property type="evidence" value="ECO:0007669"/>
    <property type="project" value="TreeGrafter"/>
</dbReference>
<comment type="caution">
    <text evidence="2">The sequence shown here is derived from an EMBL/GenBank/DDBJ whole genome shotgun (WGS) entry which is preliminary data.</text>
</comment>
<dbReference type="SUPFAM" id="SSF56436">
    <property type="entry name" value="C-type lectin-like"/>
    <property type="match status" value="1"/>
</dbReference>
<dbReference type="PANTHER" id="PTHR23150">
    <property type="entry name" value="SULFATASE MODIFYING FACTOR 1, 2"/>
    <property type="match status" value="1"/>
</dbReference>
<proteinExistence type="predicted"/>
<dbReference type="InterPro" id="IPR016187">
    <property type="entry name" value="CTDL_fold"/>
</dbReference>
<evidence type="ECO:0000313" key="2">
    <source>
        <dbReference type="EMBL" id="MBW4670840.1"/>
    </source>
</evidence>
<dbReference type="InterPro" id="IPR051043">
    <property type="entry name" value="Sulfatase_Mod_Factor_Kinase"/>
</dbReference>
<dbReference type="Pfam" id="PF03781">
    <property type="entry name" value="FGE-sulfatase"/>
    <property type="match status" value="1"/>
</dbReference>
<reference evidence="2" key="1">
    <citation type="submission" date="2021-05" db="EMBL/GenBank/DDBJ databases">
        <authorList>
            <person name="Pietrasiak N."/>
            <person name="Ward R."/>
            <person name="Stajich J.E."/>
            <person name="Kurbessoian T."/>
        </authorList>
    </citation>
    <scope>NUCLEOTIDE SEQUENCE</scope>
    <source>
        <strain evidence="2">GSE-NOS-MK-12-04C</strain>
    </source>
</reference>
<sequence length="440" mass="50133">MMAAVPVSLPVIRLIQQKLLPDSNAVHLAEVLMGGLLKPTAAEGKDGETGEVNYEFYQGVRQELITITPKSKTVDVILCLSEFVNRELRLRQSVRKFEAMLLDPDVEIEPEYLPFAQITAQTLQLLGGKYAEMGQQIQQKISQPELGNIQQPLRLQVFECKTVTVNQLGEIIKEDIKLVQYFTENLPNNIRLEMVVIPGGTFLMGSPRGEPERYNNENPQHEVTVPPFFMGKYPVTQAQWRAVAEEEQVNRELNPASHFKGDDLPVESISWYDAVEFCDRLSKLTRRHYRLPSEAEWEYACRGGTTTPFNFGETITPQLANYNGNNTYGSGSKGGYRKKTTPVGSFELANAFGLYDMHGNVWEWCQDHWHKDYHNAPSNGSAWLKKESFDNNNNSFPRMLRGGSWSSKPMNCRSVYRNHHVPDDRFNYNGFRVVVSFARI</sequence>
<reference evidence="2" key="2">
    <citation type="journal article" date="2022" name="Microbiol. Resour. Announc.">
        <title>Metagenome Sequencing to Explore Phylogenomics of Terrestrial Cyanobacteria.</title>
        <authorList>
            <person name="Ward R.D."/>
            <person name="Stajich J.E."/>
            <person name="Johansen J.R."/>
            <person name="Huntemann M."/>
            <person name="Clum A."/>
            <person name="Foster B."/>
            <person name="Foster B."/>
            <person name="Roux S."/>
            <person name="Palaniappan K."/>
            <person name="Varghese N."/>
            <person name="Mukherjee S."/>
            <person name="Reddy T.B.K."/>
            <person name="Daum C."/>
            <person name="Copeland A."/>
            <person name="Chen I.A."/>
            <person name="Ivanova N.N."/>
            <person name="Kyrpides N.C."/>
            <person name="Shapiro N."/>
            <person name="Eloe-Fadrosh E.A."/>
            <person name="Pietrasiak N."/>
        </authorList>
    </citation>
    <scope>NUCLEOTIDE SEQUENCE</scope>
    <source>
        <strain evidence="2">GSE-NOS-MK-12-04C</strain>
    </source>
</reference>
<gene>
    <name evidence="2" type="ORF">KME60_26300</name>
</gene>
<name>A0A951QU25_9CYAN</name>
<dbReference type="InterPro" id="IPR042095">
    <property type="entry name" value="SUMF_sf"/>
</dbReference>
<protein>
    <submittedName>
        <fullName evidence="2">Formylglycine-generating enzyme family protein</fullName>
    </submittedName>
</protein>